<name>A0A437JA14_9SPHN</name>
<evidence type="ECO:0000259" key="4">
    <source>
        <dbReference type="PROSITE" id="PS50043"/>
    </source>
</evidence>
<keyword evidence="6" id="KW-1185">Reference proteome</keyword>
<dbReference type="GO" id="GO:0006355">
    <property type="term" value="P:regulation of DNA-templated transcription"/>
    <property type="evidence" value="ECO:0007669"/>
    <property type="project" value="InterPro"/>
</dbReference>
<evidence type="ECO:0000256" key="1">
    <source>
        <dbReference type="ARBA" id="ARBA00023015"/>
    </source>
</evidence>
<dbReference type="InterPro" id="IPR016032">
    <property type="entry name" value="Sig_transdc_resp-reg_C-effctor"/>
</dbReference>
<dbReference type="Proteomes" id="UP000282977">
    <property type="component" value="Unassembled WGS sequence"/>
</dbReference>
<evidence type="ECO:0000313" key="5">
    <source>
        <dbReference type="EMBL" id="RVT42331.1"/>
    </source>
</evidence>
<proteinExistence type="predicted"/>
<feature type="domain" description="HTH luxR-type" evidence="4">
    <location>
        <begin position="245"/>
        <end position="310"/>
    </location>
</feature>
<evidence type="ECO:0000256" key="2">
    <source>
        <dbReference type="ARBA" id="ARBA00023125"/>
    </source>
</evidence>
<evidence type="ECO:0000313" key="6">
    <source>
        <dbReference type="Proteomes" id="UP000282977"/>
    </source>
</evidence>
<dbReference type="PROSITE" id="PS50043">
    <property type="entry name" value="HTH_LUXR_2"/>
    <property type="match status" value="1"/>
</dbReference>
<gene>
    <name evidence="5" type="ORF">ENE74_09060</name>
</gene>
<organism evidence="5 6">
    <name type="scientific">Sphingobium algorifonticola</name>
    <dbReference type="NCBI Taxonomy" id="2008318"/>
    <lineage>
        <taxon>Bacteria</taxon>
        <taxon>Pseudomonadati</taxon>
        <taxon>Pseudomonadota</taxon>
        <taxon>Alphaproteobacteria</taxon>
        <taxon>Sphingomonadales</taxon>
        <taxon>Sphingomonadaceae</taxon>
        <taxon>Sphingobium</taxon>
    </lineage>
</organism>
<protein>
    <submittedName>
        <fullName evidence="5">LuxR family transcriptional regulator</fullName>
    </submittedName>
</protein>
<dbReference type="Gene3D" id="1.10.10.10">
    <property type="entry name" value="Winged helix-like DNA-binding domain superfamily/Winged helix DNA-binding domain"/>
    <property type="match status" value="1"/>
</dbReference>
<dbReference type="AlphaFoldDB" id="A0A437JA14"/>
<keyword evidence="3" id="KW-0804">Transcription</keyword>
<dbReference type="InterPro" id="IPR036388">
    <property type="entry name" value="WH-like_DNA-bd_sf"/>
</dbReference>
<dbReference type="OrthoDB" id="9782896at2"/>
<keyword evidence="2" id="KW-0238">DNA-binding</keyword>
<dbReference type="PRINTS" id="PR00038">
    <property type="entry name" value="HTHLUXR"/>
</dbReference>
<dbReference type="PANTHER" id="PTHR44688">
    <property type="entry name" value="DNA-BINDING TRANSCRIPTIONAL ACTIVATOR DEVR_DOSR"/>
    <property type="match status" value="1"/>
</dbReference>
<dbReference type="Pfam" id="PF00196">
    <property type="entry name" value="GerE"/>
    <property type="match status" value="1"/>
</dbReference>
<keyword evidence="1" id="KW-0805">Transcription regulation</keyword>
<accession>A0A437JA14</accession>
<dbReference type="PANTHER" id="PTHR44688:SF16">
    <property type="entry name" value="DNA-BINDING TRANSCRIPTIONAL ACTIVATOR DEVR_DOSR"/>
    <property type="match status" value="1"/>
</dbReference>
<evidence type="ECO:0000256" key="3">
    <source>
        <dbReference type="ARBA" id="ARBA00023163"/>
    </source>
</evidence>
<dbReference type="InterPro" id="IPR000792">
    <property type="entry name" value="Tscrpt_reg_LuxR_C"/>
</dbReference>
<dbReference type="PROSITE" id="PS00622">
    <property type="entry name" value="HTH_LUXR_1"/>
    <property type="match status" value="1"/>
</dbReference>
<comment type="caution">
    <text evidence="5">The sequence shown here is derived from an EMBL/GenBank/DDBJ whole genome shotgun (WGS) entry which is preliminary data.</text>
</comment>
<dbReference type="RefSeq" id="WP_127690507.1">
    <property type="nucleotide sequence ID" value="NZ_RZUL01000002.1"/>
</dbReference>
<dbReference type="CDD" id="cd06170">
    <property type="entry name" value="LuxR_C_like"/>
    <property type="match status" value="1"/>
</dbReference>
<dbReference type="SMART" id="SM00421">
    <property type="entry name" value="HTH_LUXR"/>
    <property type="match status" value="1"/>
</dbReference>
<sequence>MVKPANADRMASMQQRRTHAMVMRQQFIEAFNAGLFSTTSFDDIKRLGLDLVAQEIGADGSVLIVSEAGDLDSMLVYHFGDTPSIAETSLPRAFFSRDPIIQKLVEQMKHGTVGVARSDDVDFPDVFRKSDVYREVYLRHNMMHSLSAAVAPLDGAISILSLYRANGTSFTISDAALVRAVMPAFGNALRRVMIEHDIMGCLAPRGVGSDVTMRILRAPDTPVNLMSLDSDLPIALMENSAMARTRSQINSLTDRERQIAHLVTHGLTNSQIARETGLSCRTVEFHISSILRKLDVQKRTGLCHLVHSLNAARPPLRRNVLTGTQSKEQ</sequence>
<dbReference type="GO" id="GO:0003677">
    <property type="term" value="F:DNA binding"/>
    <property type="evidence" value="ECO:0007669"/>
    <property type="project" value="UniProtKB-KW"/>
</dbReference>
<dbReference type="SUPFAM" id="SSF46894">
    <property type="entry name" value="C-terminal effector domain of the bipartite response regulators"/>
    <property type="match status" value="1"/>
</dbReference>
<dbReference type="EMBL" id="RZUL01000002">
    <property type="protein sequence ID" value="RVT42331.1"/>
    <property type="molecule type" value="Genomic_DNA"/>
</dbReference>
<reference evidence="5 6" key="1">
    <citation type="submission" date="2019-01" db="EMBL/GenBank/DDBJ databases">
        <authorList>
            <person name="Chen W.-M."/>
        </authorList>
    </citation>
    <scope>NUCLEOTIDE SEQUENCE [LARGE SCALE GENOMIC DNA]</scope>
    <source>
        <strain evidence="5 6">TLA-22</strain>
    </source>
</reference>